<evidence type="ECO:0000313" key="2">
    <source>
        <dbReference type="EMBL" id="MBM6736193.1"/>
    </source>
</evidence>
<organism evidence="2 3">
    <name type="scientific">Mediterranea massiliensis</name>
    <dbReference type="NCBI Taxonomy" id="1841865"/>
    <lineage>
        <taxon>Bacteria</taxon>
        <taxon>Pseudomonadati</taxon>
        <taxon>Bacteroidota</taxon>
        <taxon>Bacteroidia</taxon>
        <taxon>Bacteroidales</taxon>
        <taxon>Bacteroidaceae</taxon>
        <taxon>Mediterranea</taxon>
    </lineage>
</organism>
<proteinExistence type="predicted"/>
<feature type="transmembrane region" description="Helical" evidence="1">
    <location>
        <begin position="68"/>
        <end position="90"/>
    </location>
</feature>
<accession>A0ABS2E3L3</accession>
<protein>
    <recommendedName>
        <fullName evidence="4">DUF3021 domain-containing protein</fullName>
    </recommendedName>
</protein>
<dbReference type="PROSITE" id="PS51257">
    <property type="entry name" value="PROKAR_LIPOPROTEIN"/>
    <property type="match status" value="1"/>
</dbReference>
<keyword evidence="3" id="KW-1185">Reference proteome</keyword>
<name>A0ABS2E3L3_9BACT</name>
<sequence length="139" mass="15686">MKQTGKRFWIFEVMMLLCGVATACVEALNYGISPFNLIGHLIAFPLCFCISGIVTWKIAKGNSVWRLIGYSLLFSTIAYCLFLIILYSIYGVPFDATTYLSAVCYYILFSIFPVMLCCYAYKVITMKGVSTLKKKGMKQ</sequence>
<dbReference type="RefSeq" id="WP_205096382.1">
    <property type="nucleotide sequence ID" value="NZ_JACLYZ010000041.1"/>
</dbReference>
<reference evidence="2 3" key="1">
    <citation type="journal article" date="2021" name="Sci. Rep.">
        <title>The distribution of antibiotic resistance genes in chicken gut microbiota commensals.</title>
        <authorList>
            <person name="Juricova H."/>
            <person name="Matiasovicova J."/>
            <person name="Kubasova T."/>
            <person name="Cejkova D."/>
            <person name="Rychlik I."/>
        </authorList>
    </citation>
    <scope>NUCLEOTIDE SEQUENCE [LARGE SCALE GENOMIC DNA]</scope>
    <source>
        <strain evidence="2 3">An772</strain>
    </source>
</reference>
<gene>
    <name evidence="2" type="ORF">H7U35_13380</name>
</gene>
<feature type="transmembrane region" description="Helical" evidence="1">
    <location>
        <begin position="96"/>
        <end position="121"/>
    </location>
</feature>
<dbReference type="EMBL" id="JACLYZ010000041">
    <property type="protein sequence ID" value="MBM6736193.1"/>
    <property type="molecule type" value="Genomic_DNA"/>
</dbReference>
<keyword evidence="1" id="KW-1133">Transmembrane helix</keyword>
<evidence type="ECO:0000313" key="3">
    <source>
        <dbReference type="Proteomes" id="UP000766986"/>
    </source>
</evidence>
<comment type="caution">
    <text evidence="2">The sequence shown here is derived from an EMBL/GenBank/DDBJ whole genome shotgun (WGS) entry which is preliminary data.</text>
</comment>
<evidence type="ECO:0000256" key="1">
    <source>
        <dbReference type="SAM" id="Phobius"/>
    </source>
</evidence>
<evidence type="ECO:0008006" key="4">
    <source>
        <dbReference type="Google" id="ProtNLM"/>
    </source>
</evidence>
<dbReference type="Proteomes" id="UP000766986">
    <property type="component" value="Unassembled WGS sequence"/>
</dbReference>
<feature type="transmembrane region" description="Helical" evidence="1">
    <location>
        <begin position="37"/>
        <end position="56"/>
    </location>
</feature>
<keyword evidence="1" id="KW-0812">Transmembrane</keyword>
<keyword evidence="1" id="KW-0472">Membrane</keyword>